<dbReference type="AlphaFoldDB" id="A0A1I4VQV9"/>
<reference evidence="3" key="1">
    <citation type="submission" date="2016-10" db="EMBL/GenBank/DDBJ databases">
        <authorList>
            <person name="Varghese N."/>
            <person name="Submissions S."/>
        </authorList>
    </citation>
    <scope>NUCLEOTIDE SEQUENCE [LARGE SCALE GENOMIC DNA]</scope>
    <source>
        <strain evidence="3">Nm44</strain>
    </source>
</reference>
<keyword evidence="1" id="KW-1133">Transmembrane helix</keyword>
<sequence length="51" mass="5662">MKTFYFLQTLENVMKILRNHIKPIGILFGTLFICAASVGVTFAQSGHFVGT</sequence>
<organism evidence="2 3">
    <name type="scientific">Nitrosomonas communis</name>
    <dbReference type="NCBI Taxonomy" id="44574"/>
    <lineage>
        <taxon>Bacteria</taxon>
        <taxon>Pseudomonadati</taxon>
        <taxon>Pseudomonadota</taxon>
        <taxon>Betaproteobacteria</taxon>
        <taxon>Nitrosomonadales</taxon>
        <taxon>Nitrosomonadaceae</taxon>
        <taxon>Nitrosomonas</taxon>
    </lineage>
</organism>
<keyword evidence="1" id="KW-0472">Membrane</keyword>
<name>A0A1I4VQV9_9PROT</name>
<accession>A0A1I4VQV9</accession>
<dbReference type="Proteomes" id="UP000183287">
    <property type="component" value="Unassembled WGS sequence"/>
</dbReference>
<keyword evidence="3" id="KW-1185">Reference proteome</keyword>
<evidence type="ECO:0000313" key="3">
    <source>
        <dbReference type="Proteomes" id="UP000183287"/>
    </source>
</evidence>
<protein>
    <submittedName>
        <fullName evidence="2">Uncharacterized protein</fullName>
    </submittedName>
</protein>
<gene>
    <name evidence="2" type="ORF">SAMN05421863_108816</name>
</gene>
<feature type="transmembrane region" description="Helical" evidence="1">
    <location>
        <begin position="24"/>
        <end position="43"/>
    </location>
</feature>
<evidence type="ECO:0000256" key="1">
    <source>
        <dbReference type="SAM" id="Phobius"/>
    </source>
</evidence>
<dbReference type="EMBL" id="FOUB01000088">
    <property type="protein sequence ID" value="SFN03495.1"/>
    <property type="molecule type" value="Genomic_DNA"/>
</dbReference>
<keyword evidence="1" id="KW-0812">Transmembrane</keyword>
<proteinExistence type="predicted"/>
<evidence type="ECO:0000313" key="2">
    <source>
        <dbReference type="EMBL" id="SFN03495.1"/>
    </source>
</evidence>